<name>A0ACB9KN80_BAUVA</name>
<evidence type="ECO:0000313" key="1">
    <source>
        <dbReference type="EMBL" id="KAI4298640.1"/>
    </source>
</evidence>
<protein>
    <submittedName>
        <fullName evidence="1">Uncharacterized protein</fullName>
    </submittedName>
</protein>
<organism evidence="1 2">
    <name type="scientific">Bauhinia variegata</name>
    <name type="common">Purple orchid tree</name>
    <name type="synonym">Phanera variegata</name>
    <dbReference type="NCBI Taxonomy" id="167791"/>
    <lineage>
        <taxon>Eukaryota</taxon>
        <taxon>Viridiplantae</taxon>
        <taxon>Streptophyta</taxon>
        <taxon>Embryophyta</taxon>
        <taxon>Tracheophyta</taxon>
        <taxon>Spermatophyta</taxon>
        <taxon>Magnoliopsida</taxon>
        <taxon>eudicotyledons</taxon>
        <taxon>Gunneridae</taxon>
        <taxon>Pentapetalae</taxon>
        <taxon>rosids</taxon>
        <taxon>fabids</taxon>
        <taxon>Fabales</taxon>
        <taxon>Fabaceae</taxon>
        <taxon>Cercidoideae</taxon>
        <taxon>Cercideae</taxon>
        <taxon>Bauhiniinae</taxon>
        <taxon>Bauhinia</taxon>
    </lineage>
</organism>
<proteinExistence type="predicted"/>
<dbReference type="EMBL" id="CM039438">
    <property type="protein sequence ID" value="KAI4298640.1"/>
    <property type="molecule type" value="Genomic_DNA"/>
</dbReference>
<accession>A0ACB9KN80</accession>
<reference evidence="1 2" key="1">
    <citation type="journal article" date="2022" name="DNA Res.">
        <title>Chromosomal-level genome assembly of the orchid tree Bauhinia variegata (Leguminosae; Cercidoideae) supports the allotetraploid origin hypothesis of Bauhinia.</title>
        <authorList>
            <person name="Zhong Y."/>
            <person name="Chen Y."/>
            <person name="Zheng D."/>
            <person name="Pang J."/>
            <person name="Liu Y."/>
            <person name="Luo S."/>
            <person name="Meng S."/>
            <person name="Qian L."/>
            <person name="Wei D."/>
            <person name="Dai S."/>
            <person name="Zhou R."/>
        </authorList>
    </citation>
    <scope>NUCLEOTIDE SEQUENCE [LARGE SCALE GENOMIC DNA]</scope>
    <source>
        <strain evidence="1">BV-YZ2020</strain>
    </source>
</reference>
<comment type="caution">
    <text evidence="1">The sequence shown here is derived from an EMBL/GenBank/DDBJ whole genome shotgun (WGS) entry which is preliminary data.</text>
</comment>
<keyword evidence="2" id="KW-1185">Reference proteome</keyword>
<evidence type="ECO:0000313" key="2">
    <source>
        <dbReference type="Proteomes" id="UP000828941"/>
    </source>
</evidence>
<dbReference type="Proteomes" id="UP000828941">
    <property type="component" value="Chromosome 13"/>
</dbReference>
<gene>
    <name evidence="1" type="ORF">L6164_032174</name>
</gene>
<sequence>MEVGYWDTALKIKEKIQMCTGIPVSNQKLIYFGQVLPDDHDVDKCAIINDSHIDLIVHSGYVKQPPVIRLQLKTGPRSGVHLPVDVKDNVLWLKERLQKSEGKAVDKLVIHATGAELCDQQLLGEVPDNCEIDVSFRQYPATAGIRWAKNKVEVTLWSYRCGTKIPVEVNGRDKVGKLRKEVERLQKLIEFNLPEDGYFFIHKQDVMEEDKSFFWHGVSENDTIEIFPGRVTYGSR</sequence>